<name>A0A5K1VIC0_ENTHI</name>
<dbReference type="VEuPathDB" id="AmoebaDB:EHI8A_022670"/>
<dbReference type="Proteomes" id="UP000078387">
    <property type="component" value="Unassembled WGS sequence"/>
</dbReference>
<dbReference type="VEuPathDB" id="AmoebaDB:KM1_043650"/>
<sequence length="186" mass="21812">MAKTQYNFFSFMQQQDFIEIVFRAYNTKTNGCRNVRIRVPQDYPIDFDPLDDLKYLEQTKPKRRMDFFSRPPICFKGTSSTARLQTIGETTSLLICNKRFTLNRKSAFSYDLVENKKQNIVDSIDNDKERAASRVREEVEKYTKRFGDEGLTASFLEDDIKPRNSELSIDEGEKRLLEMKNGIDDD</sequence>
<dbReference type="OMA" id="NKRFALN"/>
<dbReference type="EMBL" id="BDEQ01000001">
    <property type="protein sequence ID" value="GAT95016.1"/>
    <property type="molecule type" value="Genomic_DNA"/>
</dbReference>
<dbReference type="VEuPathDB" id="AmoebaDB:EHI7A_026670"/>
<protein>
    <submittedName>
        <fullName evidence="1">Uncharacterized protein</fullName>
    </submittedName>
</protein>
<dbReference type="VEuPathDB" id="AmoebaDB:EHI5A_048740"/>
<dbReference type="AlphaFoldDB" id="A0A5K1VIC0"/>
<proteinExistence type="predicted"/>
<organism evidence="1 2">
    <name type="scientific">Entamoeba histolytica</name>
    <dbReference type="NCBI Taxonomy" id="5759"/>
    <lineage>
        <taxon>Eukaryota</taxon>
        <taxon>Amoebozoa</taxon>
        <taxon>Evosea</taxon>
        <taxon>Archamoebae</taxon>
        <taxon>Mastigamoebida</taxon>
        <taxon>Entamoebidae</taxon>
        <taxon>Entamoeba</taxon>
    </lineage>
</organism>
<reference evidence="1 2" key="1">
    <citation type="submission" date="2016-05" db="EMBL/GenBank/DDBJ databases">
        <title>First whole genome sequencing of Entamoeba histolytica HM1:IMSS-clone-6.</title>
        <authorList>
            <person name="Mukherjee Avik.K."/>
            <person name="Izumyama S."/>
            <person name="Nakada-Tsukui K."/>
            <person name="Nozaki T."/>
        </authorList>
    </citation>
    <scope>NUCLEOTIDE SEQUENCE [LARGE SCALE GENOMIC DNA]</scope>
    <source>
        <strain evidence="1 2">HM1:IMSS clone 6</strain>
    </source>
</reference>
<accession>A0A5K1VIC0</accession>
<evidence type="ECO:0000313" key="1">
    <source>
        <dbReference type="EMBL" id="GAT95016.1"/>
    </source>
</evidence>
<gene>
    <name evidence="1" type="ORF">CL6EHI_170160</name>
</gene>
<evidence type="ECO:0000313" key="2">
    <source>
        <dbReference type="Proteomes" id="UP000078387"/>
    </source>
</evidence>
<comment type="caution">
    <text evidence="1">The sequence shown here is derived from an EMBL/GenBank/DDBJ whole genome shotgun (WGS) entry which is preliminary data.</text>
</comment>
<dbReference type="VEuPathDB" id="AmoebaDB:EHI_170160"/>